<comment type="caution">
    <text evidence="10">The sequence shown here is derived from an EMBL/GenBank/DDBJ whole genome shotgun (WGS) entry which is preliminary data.</text>
</comment>
<reference evidence="10" key="1">
    <citation type="submission" date="2020-10" db="EMBL/GenBank/DDBJ databases">
        <authorList>
            <person name="Gilroy R."/>
        </authorList>
    </citation>
    <scope>NUCLEOTIDE SEQUENCE</scope>
    <source>
        <strain evidence="10">E3-2379</strain>
    </source>
</reference>
<feature type="transmembrane region" description="Helical" evidence="9">
    <location>
        <begin position="414"/>
        <end position="436"/>
    </location>
</feature>
<dbReference type="GO" id="GO:0015820">
    <property type="term" value="P:L-leucine transport"/>
    <property type="evidence" value="ECO:0007669"/>
    <property type="project" value="TreeGrafter"/>
</dbReference>
<organism evidence="10 11">
    <name type="scientific">Candidatus Scybalomonas excrementavium</name>
    <dbReference type="NCBI Taxonomy" id="2840943"/>
    <lineage>
        <taxon>Bacteria</taxon>
        <taxon>Bacillati</taxon>
        <taxon>Bacillota</taxon>
        <taxon>Clostridia</taxon>
        <taxon>Lachnospirales</taxon>
        <taxon>Lachnospiraceae</taxon>
        <taxon>Lachnospiraceae incertae sedis</taxon>
        <taxon>Candidatus Scybalomonas</taxon>
    </lineage>
</organism>
<keyword evidence="5 9" id="KW-0812">Transmembrane</keyword>
<feature type="transmembrane region" description="Helical" evidence="9">
    <location>
        <begin position="239"/>
        <end position="260"/>
    </location>
</feature>
<evidence type="ECO:0000256" key="2">
    <source>
        <dbReference type="ARBA" id="ARBA00008540"/>
    </source>
</evidence>
<feature type="transmembrane region" description="Helical" evidence="9">
    <location>
        <begin position="324"/>
        <end position="340"/>
    </location>
</feature>
<evidence type="ECO:0000313" key="11">
    <source>
        <dbReference type="Proteomes" id="UP000823618"/>
    </source>
</evidence>
<dbReference type="GO" id="GO:0015190">
    <property type="term" value="F:L-leucine transmembrane transporter activity"/>
    <property type="evidence" value="ECO:0007669"/>
    <property type="project" value="TreeGrafter"/>
</dbReference>
<feature type="transmembrane region" description="Helical" evidence="9">
    <location>
        <begin position="79"/>
        <end position="100"/>
    </location>
</feature>
<dbReference type="Pfam" id="PF05525">
    <property type="entry name" value="Branch_AA_trans"/>
    <property type="match status" value="1"/>
</dbReference>
<feature type="transmembrane region" description="Helical" evidence="9">
    <location>
        <begin position="280"/>
        <end position="304"/>
    </location>
</feature>
<feature type="transmembrane region" description="Helical" evidence="9">
    <location>
        <begin position="120"/>
        <end position="139"/>
    </location>
</feature>
<dbReference type="GO" id="GO:0005304">
    <property type="term" value="F:L-valine transmembrane transporter activity"/>
    <property type="evidence" value="ECO:0007669"/>
    <property type="project" value="TreeGrafter"/>
</dbReference>
<evidence type="ECO:0000256" key="7">
    <source>
        <dbReference type="ARBA" id="ARBA00022989"/>
    </source>
</evidence>
<dbReference type="GO" id="GO:0005886">
    <property type="term" value="C:plasma membrane"/>
    <property type="evidence" value="ECO:0007669"/>
    <property type="project" value="UniProtKB-SubCell"/>
</dbReference>
<evidence type="ECO:0000256" key="5">
    <source>
        <dbReference type="ARBA" id="ARBA00022692"/>
    </source>
</evidence>
<gene>
    <name evidence="10" type="primary">brnQ</name>
    <name evidence="10" type="ORF">IAC13_04905</name>
</gene>
<keyword evidence="4" id="KW-1003">Cell membrane</keyword>
<keyword evidence="7 9" id="KW-1133">Transmembrane helix</keyword>
<keyword evidence="3 9" id="KW-0813">Transport</keyword>
<feature type="transmembrane region" description="Helical" evidence="9">
    <location>
        <begin position="9"/>
        <end position="28"/>
    </location>
</feature>
<comment type="similarity">
    <text evidence="2 9">Belongs to the branched chain amino acid transporter family.</text>
</comment>
<dbReference type="PANTHER" id="PTHR30588:SF8">
    <property type="entry name" value="BRANCHED-CHAIN AMINO ACID PERMEASE BRAB"/>
    <property type="match status" value="1"/>
</dbReference>
<dbReference type="PANTHER" id="PTHR30588">
    <property type="entry name" value="BRANCHED-CHAIN AMINO ACID TRANSPORT SYSTEM 2 CARRIER PROTEIN"/>
    <property type="match status" value="1"/>
</dbReference>
<dbReference type="EMBL" id="JADIML010000138">
    <property type="protein sequence ID" value="MBO8463253.1"/>
    <property type="molecule type" value="Genomic_DNA"/>
</dbReference>
<protein>
    <recommendedName>
        <fullName evidence="9">Branched-chain amino acid transport system carrier protein</fullName>
    </recommendedName>
</protein>
<evidence type="ECO:0000256" key="8">
    <source>
        <dbReference type="ARBA" id="ARBA00023136"/>
    </source>
</evidence>
<evidence type="ECO:0000256" key="9">
    <source>
        <dbReference type="RuleBase" id="RU362122"/>
    </source>
</evidence>
<keyword evidence="6 9" id="KW-0029">Amino-acid transport</keyword>
<dbReference type="AlphaFoldDB" id="A0A9D9HZT6"/>
<evidence type="ECO:0000256" key="4">
    <source>
        <dbReference type="ARBA" id="ARBA00022475"/>
    </source>
</evidence>
<dbReference type="InterPro" id="IPR004685">
    <property type="entry name" value="Brnchd-chn_aa_trnsp_Livcs"/>
</dbReference>
<comment type="function">
    <text evidence="9">Component of the transport system for branched-chain amino acids.</text>
</comment>
<dbReference type="Proteomes" id="UP000823618">
    <property type="component" value="Unassembled WGS sequence"/>
</dbReference>
<evidence type="ECO:0000256" key="3">
    <source>
        <dbReference type="ARBA" id="ARBA00022448"/>
    </source>
</evidence>
<reference evidence="10" key="2">
    <citation type="journal article" date="2021" name="PeerJ">
        <title>Extensive microbial diversity within the chicken gut microbiome revealed by metagenomics and culture.</title>
        <authorList>
            <person name="Gilroy R."/>
            <person name="Ravi A."/>
            <person name="Getino M."/>
            <person name="Pursley I."/>
            <person name="Horton D.L."/>
            <person name="Alikhan N.F."/>
            <person name="Baker D."/>
            <person name="Gharbi K."/>
            <person name="Hall N."/>
            <person name="Watson M."/>
            <person name="Adriaenssens E.M."/>
            <person name="Foster-Nyarko E."/>
            <person name="Jarju S."/>
            <person name="Secka A."/>
            <person name="Antonio M."/>
            <person name="Oren A."/>
            <person name="Chaudhuri R.R."/>
            <person name="La Ragione R."/>
            <person name="Hildebrand F."/>
            <person name="Pallen M.J."/>
        </authorList>
    </citation>
    <scope>NUCLEOTIDE SEQUENCE</scope>
    <source>
        <strain evidence="10">E3-2379</strain>
    </source>
</reference>
<feature type="transmembrane region" description="Helical" evidence="9">
    <location>
        <begin position="151"/>
        <end position="171"/>
    </location>
</feature>
<dbReference type="GO" id="GO:0015818">
    <property type="term" value="P:isoleucine transport"/>
    <property type="evidence" value="ECO:0007669"/>
    <property type="project" value="TreeGrafter"/>
</dbReference>
<feature type="transmembrane region" description="Helical" evidence="9">
    <location>
        <begin position="346"/>
        <end position="367"/>
    </location>
</feature>
<proteinExistence type="inferred from homology"/>
<comment type="subcellular location">
    <subcellularLocation>
        <location evidence="1 9">Cell membrane</location>
        <topology evidence="1 9">Multi-pass membrane protein</topology>
    </subcellularLocation>
</comment>
<evidence type="ECO:0000313" key="10">
    <source>
        <dbReference type="EMBL" id="MBO8463253.1"/>
    </source>
</evidence>
<evidence type="ECO:0000256" key="6">
    <source>
        <dbReference type="ARBA" id="ARBA00022970"/>
    </source>
</evidence>
<keyword evidence="8 9" id="KW-0472">Membrane</keyword>
<feature type="transmembrane region" description="Helical" evidence="9">
    <location>
        <begin position="40"/>
        <end position="67"/>
    </location>
</feature>
<sequence length="444" mass="47658">MEHLKTKQIISVTLTLFAVFFGAGNMIFPPAMGQLAGHNYLSALAGFILTDAGIALLGIIAVVLVGTEISDLGNLVSKKFAIFLSVGIYLLIGPLFALPRTGSVSFELAVAPYVGEDSKWIFSLVITAVFFSITYYLCSNPSKVVDVVGKYLTPVLLLCIVTIFIACLLKGNGTDGAIQYGTLSEPQGLYATIPFFQGMLEGYNALDGPAGLVFAIVIINAVGAYGVKKKENIIKYTVICGVGAAIILAIVYYMLTYVGAMTTTPFPNGGALLSSVTKDLLGNVGGIVLGIAVFFACMTTAIGLTTSFADYFHELFPNVTYKKITAIVCVFSFIISNVGVTKLVTISMPILMMVYPVTVVLIVLSFFRHMIGNRRMVYVLGMVFAFVIAFVNGLEKADISFGVISDLFLKIPLYELGLGWVVPAIIGCIIGILPFWSMNKREAE</sequence>
<dbReference type="GO" id="GO:0015188">
    <property type="term" value="F:L-isoleucine transmembrane transporter activity"/>
    <property type="evidence" value="ECO:0007669"/>
    <property type="project" value="TreeGrafter"/>
</dbReference>
<evidence type="ECO:0000256" key="1">
    <source>
        <dbReference type="ARBA" id="ARBA00004651"/>
    </source>
</evidence>
<feature type="transmembrane region" description="Helical" evidence="9">
    <location>
        <begin position="376"/>
        <end position="394"/>
    </location>
</feature>
<feature type="transmembrane region" description="Helical" evidence="9">
    <location>
        <begin position="209"/>
        <end position="227"/>
    </location>
</feature>
<dbReference type="NCBIfam" id="TIGR00796">
    <property type="entry name" value="livcs"/>
    <property type="match status" value="1"/>
</dbReference>
<name>A0A9D9HZT6_9FIRM</name>
<accession>A0A9D9HZT6</accession>